<dbReference type="InterPro" id="IPR033375">
    <property type="entry name" value="Cggbp1"/>
</dbReference>
<dbReference type="GO" id="GO:0005634">
    <property type="term" value="C:nucleus"/>
    <property type="evidence" value="ECO:0007669"/>
    <property type="project" value="InterPro"/>
</dbReference>
<gene>
    <name evidence="1" type="ORF">g.89716</name>
</gene>
<dbReference type="GO" id="GO:0006357">
    <property type="term" value="P:regulation of transcription by RNA polymerase II"/>
    <property type="evidence" value="ECO:0007669"/>
    <property type="project" value="InterPro"/>
</dbReference>
<dbReference type="PANTHER" id="PTHR32344">
    <property type="entry name" value="U1-TYPE DOMAIN-CONTAINING PROTEIN"/>
    <property type="match status" value="1"/>
</dbReference>
<dbReference type="AlphaFoldDB" id="A0A2S2N9Z0"/>
<dbReference type="EMBL" id="GGMR01001361">
    <property type="protein sequence ID" value="MBY13980.1"/>
    <property type="molecule type" value="Transcribed_RNA"/>
</dbReference>
<dbReference type="PANTHER" id="PTHR32344:SF1">
    <property type="entry name" value="U1-TYPE DOMAIN-CONTAINING PROTEIN"/>
    <property type="match status" value="1"/>
</dbReference>
<sequence>MPKAKSSNVCRLRSYVQQYGESIFSTDGIVLFCKICEVRVAAEKKFTVTQHVGREKHLRALDIQKNRISEVVQTLINTVPKNNAFTTDLCTAMVSANIPLSKLKNENFRNFLSKYTGQYIPDESTIRKNYVGNTYNNTINSIKTYVEN</sequence>
<reference evidence="1" key="1">
    <citation type="submission" date="2018-04" db="EMBL/GenBank/DDBJ databases">
        <title>Transcriptome of Schizaphis graminum biotype I.</title>
        <authorList>
            <person name="Scully E.D."/>
            <person name="Geib S.M."/>
            <person name="Palmer N.A."/>
            <person name="Koch K."/>
            <person name="Bradshaw J."/>
            <person name="Heng-Moss T."/>
            <person name="Sarath G."/>
        </authorList>
    </citation>
    <scope>NUCLEOTIDE SEQUENCE</scope>
</reference>
<name>A0A2S2N9Z0_SCHGA</name>
<organism evidence="1">
    <name type="scientific">Schizaphis graminum</name>
    <name type="common">Green bug aphid</name>
    <dbReference type="NCBI Taxonomy" id="13262"/>
    <lineage>
        <taxon>Eukaryota</taxon>
        <taxon>Metazoa</taxon>
        <taxon>Ecdysozoa</taxon>
        <taxon>Arthropoda</taxon>
        <taxon>Hexapoda</taxon>
        <taxon>Insecta</taxon>
        <taxon>Pterygota</taxon>
        <taxon>Neoptera</taxon>
        <taxon>Paraneoptera</taxon>
        <taxon>Hemiptera</taxon>
        <taxon>Sternorrhyncha</taxon>
        <taxon>Aphidomorpha</taxon>
        <taxon>Aphidoidea</taxon>
        <taxon>Aphididae</taxon>
        <taxon>Aphidini</taxon>
        <taxon>Schizaphis</taxon>
    </lineage>
</organism>
<dbReference type="GO" id="GO:0003690">
    <property type="term" value="F:double-stranded DNA binding"/>
    <property type="evidence" value="ECO:0007669"/>
    <property type="project" value="InterPro"/>
</dbReference>
<protein>
    <recommendedName>
        <fullName evidence="2">CGG triplet repeat-binding protein 1</fullName>
    </recommendedName>
</protein>
<evidence type="ECO:0008006" key="2">
    <source>
        <dbReference type="Google" id="ProtNLM"/>
    </source>
</evidence>
<proteinExistence type="predicted"/>
<evidence type="ECO:0000313" key="1">
    <source>
        <dbReference type="EMBL" id="MBY13980.1"/>
    </source>
</evidence>
<accession>A0A2S2N9Z0</accession>